<dbReference type="Proteomes" id="UP000308713">
    <property type="component" value="Unassembled WGS sequence"/>
</dbReference>
<sequence>MTKKIIILSIFSTIIIYGIFRKDYKSKKLLESGIKTTGVIVKLEHVKVVDYLIVYKYTVEGEIFKGYINSSFFECNKKNNCIGRKVEVIYYKEDPKISDVDLGEFNKFKRQHFYY</sequence>
<evidence type="ECO:0008006" key="3">
    <source>
        <dbReference type="Google" id="ProtNLM"/>
    </source>
</evidence>
<dbReference type="EMBL" id="VDCS01000022">
    <property type="protein sequence ID" value="TNJ41321.1"/>
    <property type="molecule type" value="Genomic_DNA"/>
</dbReference>
<comment type="caution">
    <text evidence="1">The sequence shown here is derived from an EMBL/GenBank/DDBJ whole genome shotgun (WGS) entry which is preliminary data.</text>
</comment>
<dbReference type="RefSeq" id="WP_139698799.1">
    <property type="nucleotide sequence ID" value="NZ_CP074074.1"/>
</dbReference>
<keyword evidence="2" id="KW-1185">Reference proteome</keyword>
<evidence type="ECO:0000313" key="2">
    <source>
        <dbReference type="Proteomes" id="UP000308713"/>
    </source>
</evidence>
<name>A0A5C4SCM7_9FLAO</name>
<organism evidence="1 2">
    <name type="scientific">Allotamlana fucoidanivorans</name>
    <dbReference type="NCBI Taxonomy" id="2583814"/>
    <lineage>
        <taxon>Bacteria</taxon>
        <taxon>Pseudomonadati</taxon>
        <taxon>Bacteroidota</taxon>
        <taxon>Flavobacteriia</taxon>
        <taxon>Flavobacteriales</taxon>
        <taxon>Flavobacteriaceae</taxon>
        <taxon>Allotamlana</taxon>
    </lineage>
</organism>
<gene>
    <name evidence="1" type="ORF">FGF67_16150</name>
</gene>
<protein>
    <recommendedName>
        <fullName evidence="3">DUF3592 domain-containing protein</fullName>
    </recommendedName>
</protein>
<proteinExistence type="predicted"/>
<accession>A0A5C4SCM7</accession>
<dbReference type="OrthoDB" id="954326at2"/>
<reference evidence="1 2" key="1">
    <citation type="submission" date="2019-05" db="EMBL/GenBank/DDBJ databases">
        <title>Tamlana fucoidanivorans sp. nov., isolated from the surface of algae collected from Fujian province in China.</title>
        <authorList>
            <person name="Li J."/>
        </authorList>
    </citation>
    <scope>NUCLEOTIDE SEQUENCE [LARGE SCALE GENOMIC DNA]</scope>
    <source>
        <strain evidence="1 2">CW2-9</strain>
    </source>
</reference>
<dbReference type="AlphaFoldDB" id="A0A5C4SCM7"/>
<evidence type="ECO:0000313" key="1">
    <source>
        <dbReference type="EMBL" id="TNJ41321.1"/>
    </source>
</evidence>